<gene>
    <name evidence="1" type="ORF">K435DRAFT_854983</name>
</gene>
<dbReference type="EMBL" id="ML179108">
    <property type="protein sequence ID" value="THV00122.1"/>
    <property type="molecule type" value="Genomic_DNA"/>
</dbReference>
<accession>A0A4S8MCS2</accession>
<reference evidence="1 2" key="1">
    <citation type="journal article" date="2019" name="Nat. Ecol. Evol.">
        <title>Megaphylogeny resolves global patterns of mushroom evolution.</title>
        <authorList>
            <person name="Varga T."/>
            <person name="Krizsan K."/>
            <person name="Foldi C."/>
            <person name="Dima B."/>
            <person name="Sanchez-Garcia M."/>
            <person name="Sanchez-Ramirez S."/>
            <person name="Szollosi G.J."/>
            <person name="Szarkandi J.G."/>
            <person name="Papp V."/>
            <person name="Albert L."/>
            <person name="Andreopoulos W."/>
            <person name="Angelini C."/>
            <person name="Antonin V."/>
            <person name="Barry K.W."/>
            <person name="Bougher N.L."/>
            <person name="Buchanan P."/>
            <person name="Buyck B."/>
            <person name="Bense V."/>
            <person name="Catcheside P."/>
            <person name="Chovatia M."/>
            <person name="Cooper J."/>
            <person name="Damon W."/>
            <person name="Desjardin D."/>
            <person name="Finy P."/>
            <person name="Geml J."/>
            <person name="Haridas S."/>
            <person name="Hughes K."/>
            <person name="Justo A."/>
            <person name="Karasinski D."/>
            <person name="Kautmanova I."/>
            <person name="Kiss B."/>
            <person name="Kocsube S."/>
            <person name="Kotiranta H."/>
            <person name="LaButti K.M."/>
            <person name="Lechner B.E."/>
            <person name="Liimatainen K."/>
            <person name="Lipzen A."/>
            <person name="Lukacs Z."/>
            <person name="Mihaltcheva S."/>
            <person name="Morgado L.N."/>
            <person name="Niskanen T."/>
            <person name="Noordeloos M.E."/>
            <person name="Ohm R.A."/>
            <person name="Ortiz-Santana B."/>
            <person name="Ovrebo C."/>
            <person name="Racz N."/>
            <person name="Riley R."/>
            <person name="Savchenko A."/>
            <person name="Shiryaev A."/>
            <person name="Soop K."/>
            <person name="Spirin V."/>
            <person name="Szebenyi C."/>
            <person name="Tomsovsky M."/>
            <person name="Tulloss R.E."/>
            <person name="Uehling J."/>
            <person name="Grigoriev I.V."/>
            <person name="Vagvolgyi C."/>
            <person name="Papp T."/>
            <person name="Martin F.M."/>
            <person name="Miettinen O."/>
            <person name="Hibbett D.S."/>
            <person name="Nagy L.G."/>
        </authorList>
    </citation>
    <scope>NUCLEOTIDE SEQUENCE [LARGE SCALE GENOMIC DNA]</scope>
    <source>
        <strain evidence="1 2">CBS 962.96</strain>
    </source>
</reference>
<proteinExistence type="predicted"/>
<protein>
    <submittedName>
        <fullName evidence="1">Uncharacterized protein</fullName>
    </submittedName>
</protein>
<dbReference type="AlphaFoldDB" id="A0A4S8MCS2"/>
<name>A0A4S8MCS2_DENBC</name>
<organism evidence="1 2">
    <name type="scientific">Dendrothele bispora (strain CBS 962.96)</name>
    <dbReference type="NCBI Taxonomy" id="1314807"/>
    <lineage>
        <taxon>Eukaryota</taxon>
        <taxon>Fungi</taxon>
        <taxon>Dikarya</taxon>
        <taxon>Basidiomycota</taxon>
        <taxon>Agaricomycotina</taxon>
        <taxon>Agaricomycetes</taxon>
        <taxon>Agaricomycetidae</taxon>
        <taxon>Agaricales</taxon>
        <taxon>Agaricales incertae sedis</taxon>
        <taxon>Dendrothele</taxon>
    </lineage>
</organism>
<dbReference type="OrthoDB" id="3132095at2759"/>
<keyword evidence="2" id="KW-1185">Reference proteome</keyword>
<evidence type="ECO:0000313" key="2">
    <source>
        <dbReference type="Proteomes" id="UP000297245"/>
    </source>
</evidence>
<evidence type="ECO:0000313" key="1">
    <source>
        <dbReference type="EMBL" id="THV00122.1"/>
    </source>
</evidence>
<dbReference type="Proteomes" id="UP000297245">
    <property type="component" value="Unassembled WGS sequence"/>
</dbReference>
<sequence length="184" mass="20771">MSNFFQNTSHSSFEGSHIINTAGDHTTNVAEHNIYIAAVDNITQIIGSQDQIVSNGVRGGSIFNEVGVSVIRLSSTGSDFTDSTAIFVVVIYGFYKNYLQEIDEQKTPLWWDQDPTQKRLKYTRTAHSVSLFGVADNYIHCVAMHYSGRDAYDAWERDFLSHSNQYDSHTISIVFVLINDLDFE</sequence>